<accession>A0AAX3EZD0</accession>
<organism evidence="4 5">
    <name type="scientific">Mycoplasmopsis synoviae</name>
    <name type="common">Mycoplasma synoviae</name>
    <dbReference type="NCBI Taxonomy" id="2109"/>
    <lineage>
        <taxon>Bacteria</taxon>
        <taxon>Bacillati</taxon>
        <taxon>Mycoplasmatota</taxon>
        <taxon>Mycoplasmoidales</taxon>
        <taxon>Metamycoplasmataceae</taxon>
        <taxon>Mycoplasmopsis</taxon>
    </lineage>
</organism>
<feature type="region of interest" description="Disordered" evidence="1">
    <location>
        <begin position="29"/>
        <end position="55"/>
    </location>
</feature>
<feature type="chain" id="PRO_5043971097" description="DUF31 domain-containing protein" evidence="2">
    <location>
        <begin position="30"/>
        <end position="821"/>
    </location>
</feature>
<evidence type="ECO:0000256" key="2">
    <source>
        <dbReference type="SAM" id="SignalP"/>
    </source>
</evidence>
<proteinExistence type="predicted"/>
<dbReference type="Pfam" id="PF01732">
    <property type="entry name" value="Mycop_pep_DUF31"/>
    <property type="match status" value="1"/>
</dbReference>
<sequence length="821" mass="92387">MKKTKIKLIPLIASLSLIPTIAISCGAPAKSEPVKEDENKQSQQPQPKQPIENGPQSVEDIQTMLTNVTFAKSLTENTVFTELQKPLSQLDPQAKSEKLTKFTSVLNEVKELIRDLDLVELSARSYTQDDLTNRELVVTKLKYPSLDPKLKELRSALNDLLSDLIGFSEQIPGYLNLTENLNQKVFNALKNDTLNNLKDTTQASAVNISQSTIDNILNKYIEEKAKAQQWFTKMNLPKELQIKYFNLALGNTKAELDKEIAKNIQFQNAFTPSVEATQPSSLFASETNVVSNEASTNPPMISLEDFQRLISQSRSSRDIAANTYPKYTNKFWTLKSEILYKEIYDRTFSLAYGFNEYDPKAENGGNKDWVGTLGGTAWLLDYHKNTQNPNKYKLFLATNLHVIGYLSNTLTEEQDKYLNYFDPTGFKANGIALGKQVQTPSFAAVANNTRNNQGPIYYGNMAGFSTVIKPTGSYKNLDSVISNAKLIFAAVDFVKRSNVERYQESLLKAFDDDSKNSFEAKNTSIQKDKNVFDAKVEYQKQQNFVPFYQDFGVFAVDVDLTNADATFKSWITNATAAVDKQVSRKYTNLSPNNLDLLSPTPSMDYVSASKYLSDDKSTFKWKELILPNAKNLYIAGYPADQSKAQWMKNNPTERSSRELTSAQNSSLKNNNLFSLQNGTWTSRTISDASNSPSLYKDLWHRYFAQDYGYNLDVNFSSLYFGASGSMVLDEFGQTVGIYNLVSQNATFGDLLKPAKFTQLTLTNPVLDEGGKLLMPAYNLLDGSDQAKFPEQTRSFRQNLRYLYQNGFEDGDNKTALFPDGF</sequence>
<dbReference type="AlphaFoldDB" id="A0AAX3EZD0"/>
<evidence type="ECO:0000313" key="5">
    <source>
        <dbReference type="Proteomes" id="UP001164481"/>
    </source>
</evidence>
<keyword evidence="2" id="KW-0732">Signal</keyword>
<dbReference type="Proteomes" id="UP001164481">
    <property type="component" value="Chromosome"/>
</dbReference>
<gene>
    <name evidence="4" type="ORF">OIE46_03355</name>
</gene>
<feature type="domain" description="DUF31" evidence="3">
    <location>
        <begin position="339"/>
        <end position="739"/>
    </location>
</feature>
<dbReference type="RefSeq" id="WP_267274352.1">
    <property type="nucleotide sequence ID" value="NZ_CP107525.1"/>
</dbReference>
<dbReference type="NCBIfam" id="NF045841">
    <property type="entry name" value="Ig_SerProt_MIP"/>
    <property type="match status" value="1"/>
</dbReference>
<dbReference type="PRINTS" id="PR00840">
    <property type="entry name" value="Y06768FAMILY"/>
</dbReference>
<dbReference type="EMBL" id="CP107525">
    <property type="protein sequence ID" value="UZW64380.1"/>
    <property type="molecule type" value="Genomic_DNA"/>
</dbReference>
<reference evidence="4" key="2">
    <citation type="submission" date="2022-11" db="EMBL/GenBank/DDBJ databases">
        <title>complete genomes of mycoplasma synoviae ZX313 strain and SD2 strain.</title>
        <authorList>
            <person name="Zhong Q."/>
        </authorList>
    </citation>
    <scope>NUCLEOTIDE SEQUENCE</scope>
    <source>
        <strain evidence="4">SD2</strain>
    </source>
</reference>
<evidence type="ECO:0000259" key="3">
    <source>
        <dbReference type="Pfam" id="PF01732"/>
    </source>
</evidence>
<feature type="signal peptide" evidence="2">
    <location>
        <begin position="1"/>
        <end position="29"/>
    </location>
</feature>
<reference evidence="4" key="1">
    <citation type="submission" date="2022-10" db="EMBL/GenBank/DDBJ databases">
        <authorList>
            <person name="Wei X."/>
        </authorList>
    </citation>
    <scope>NUCLEOTIDE SEQUENCE</scope>
    <source>
        <strain evidence="4">SD2</strain>
    </source>
</reference>
<protein>
    <recommendedName>
        <fullName evidence="3">DUF31 domain-containing protein</fullName>
    </recommendedName>
</protein>
<dbReference type="InterPro" id="IPR022382">
    <property type="entry name" value="Mycoplasma_peptidase_DUF31"/>
</dbReference>
<evidence type="ECO:0000313" key="4">
    <source>
        <dbReference type="EMBL" id="UZW64380.1"/>
    </source>
</evidence>
<feature type="compositionally biased region" description="Low complexity" evidence="1">
    <location>
        <begin position="41"/>
        <end position="50"/>
    </location>
</feature>
<dbReference type="InterPro" id="IPR022381">
    <property type="entry name" value="Uncharacterised_MG067"/>
</dbReference>
<name>A0AAX3EZD0_MYCSY</name>
<evidence type="ECO:0000256" key="1">
    <source>
        <dbReference type="SAM" id="MobiDB-lite"/>
    </source>
</evidence>
<dbReference type="PROSITE" id="PS51257">
    <property type="entry name" value="PROKAR_LIPOPROTEIN"/>
    <property type="match status" value="1"/>
</dbReference>